<gene>
    <name evidence="1" type="ORF">OCBIM_22031119mg</name>
</gene>
<dbReference type="InterPro" id="IPR036691">
    <property type="entry name" value="Endo/exonu/phosph_ase_sf"/>
</dbReference>
<evidence type="ECO:0000313" key="1">
    <source>
        <dbReference type="EMBL" id="KOF78223.1"/>
    </source>
</evidence>
<organism evidence="1">
    <name type="scientific">Octopus bimaculoides</name>
    <name type="common">California two-spotted octopus</name>
    <dbReference type="NCBI Taxonomy" id="37653"/>
    <lineage>
        <taxon>Eukaryota</taxon>
        <taxon>Metazoa</taxon>
        <taxon>Spiralia</taxon>
        <taxon>Lophotrochozoa</taxon>
        <taxon>Mollusca</taxon>
        <taxon>Cephalopoda</taxon>
        <taxon>Coleoidea</taxon>
        <taxon>Octopodiformes</taxon>
        <taxon>Octopoda</taxon>
        <taxon>Incirrata</taxon>
        <taxon>Octopodidae</taxon>
        <taxon>Octopus</taxon>
    </lineage>
</organism>
<dbReference type="AlphaFoldDB" id="A0A0L8GMP4"/>
<accession>A0A0L8GMP4</accession>
<feature type="non-terminal residue" evidence="1">
    <location>
        <position position="1"/>
    </location>
</feature>
<protein>
    <recommendedName>
        <fullName evidence="2">Endonuclease/exonuclease/phosphatase domain-containing protein</fullName>
    </recommendedName>
</protein>
<dbReference type="Gene3D" id="3.60.10.10">
    <property type="entry name" value="Endonuclease/exonuclease/phosphatase"/>
    <property type="match status" value="1"/>
</dbReference>
<sequence length="221" mass="25693">VYASAISHTKAAAEKFCKELGELMRNVSASDKLVIIGDFNSKVGSDFMACTKLGNHGVGKCRQHCISCLTFYTEHRLVIKNKYRTTWKYPSYKRRYLTECVMVCKPDFKEVRSVRAMRGEKSWTDYHGLQLQWDLMRANNALMMRNPYRNNEYSTILIFSMDGIIMKIIEEMVDLLVVKVCVEPTQDDIARLIKRFHNKEIKIFAIIVHDILKHSTALPRF</sequence>
<evidence type="ECO:0008006" key="2">
    <source>
        <dbReference type="Google" id="ProtNLM"/>
    </source>
</evidence>
<dbReference type="EMBL" id="KQ421170">
    <property type="protein sequence ID" value="KOF78223.1"/>
    <property type="molecule type" value="Genomic_DNA"/>
</dbReference>
<proteinExistence type="predicted"/>
<reference evidence="1" key="1">
    <citation type="submission" date="2015-07" db="EMBL/GenBank/DDBJ databases">
        <title>MeaNS - Measles Nucleotide Surveillance Program.</title>
        <authorList>
            <person name="Tran T."/>
            <person name="Druce J."/>
        </authorList>
    </citation>
    <scope>NUCLEOTIDE SEQUENCE</scope>
    <source>
        <strain evidence="1">UCB-OBI-ISO-001</strain>
        <tissue evidence="1">Gonad</tissue>
    </source>
</reference>
<name>A0A0L8GMP4_OCTBM</name>